<evidence type="ECO:0000256" key="1">
    <source>
        <dbReference type="ARBA" id="ARBA00005417"/>
    </source>
</evidence>
<dbReference type="PANTHER" id="PTHR43166:SF4">
    <property type="entry name" value="PHOSPHONATES IMPORT ATP-BINDING PROTEIN PHNC"/>
    <property type="match status" value="1"/>
</dbReference>
<reference evidence="4" key="1">
    <citation type="journal article" date="2015" name="Proc. Natl. Acad. Sci. U.S.A.">
        <title>Bacterial clade with the ribosomal RNA operon on a small plasmid rather than the chromosome.</title>
        <authorList>
            <person name="Anda M."/>
            <person name="Ohtsubo Y."/>
            <person name="Okubo T."/>
            <person name="Sugawara M."/>
            <person name="Nagata Y."/>
            <person name="Tsuda M."/>
            <person name="Minamisawa K."/>
            <person name="Mitsui H."/>
        </authorList>
    </citation>
    <scope>NUCLEOTIDE SEQUENCE</scope>
    <source>
        <strain evidence="4">JCM 14755</strain>
    </source>
</reference>
<keyword evidence="4" id="KW-0067">ATP-binding</keyword>
<dbReference type="InterPro" id="IPR050086">
    <property type="entry name" value="MetN_ABC_transporter-like"/>
</dbReference>
<sequence length="180" mass="20142">MAEGELIAHCGPSGSDRSTLIRCVNRLEDFQSGEIAVAGKRLDHNLKNIDAVRREVGMHYLERVRIPEQAGKFPGQISGGQEQRVAIVRALCMKPRAMMFDEPTPTLDAEMVKGVLDTMVSLAEDGMTMIVVTHEVSFARRVADRVLSMEGGSIVRIAEPDRFFDAPQNQRMRRFLEMIL</sequence>
<dbReference type="InterPro" id="IPR003439">
    <property type="entry name" value="ABC_transporter-like_ATP-bd"/>
</dbReference>
<dbReference type="SUPFAM" id="SSF52540">
    <property type="entry name" value="P-loop containing nucleoside triphosphate hydrolases"/>
    <property type="match status" value="1"/>
</dbReference>
<evidence type="ECO:0000259" key="3">
    <source>
        <dbReference type="PROSITE" id="PS50893"/>
    </source>
</evidence>
<name>A0A0P0Z2L0_9HYPH</name>
<keyword evidence="2" id="KW-0813">Transport</keyword>
<dbReference type="EMBL" id="LC066377">
    <property type="protein sequence ID" value="BAT28226.1"/>
    <property type="molecule type" value="Genomic_DNA"/>
</dbReference>
<accession>A0A0P0Z2L0</accession>
<keyword evidence="4" id="KW-0547">Nucleotide-binding</keyword>
<evidence type="ECO:0000313" key="4">
    <source>
        <dbReference type="EMBL" id="BAT28226.1"/>
    </source>
</evidence>
<dbReference type="AlphaFoldDB" id="A0A0P0Z2L0"/>
<dbReference type="GO" id="GO:0016887">
    <property type="term" value="F:ATP hydrolysis activity"/>
    <property type="evidence" value="ECO:0007669"/>
    <property type="project" value="InterPro"/>
</dbReference>
<dbReference type="Gene3D" id="3.40.50.300">
    <property type="entry name" value="P-loop containing nucleotide triphosphate hydrolases"/>
    <property type="match status" value="2"/>
</dbReference>
<dbReference type="PANTHER" id="PTHR43166">
    <property type="entry name" value="AMINO ACID IMPORT ATP-BINDING PROTEIN"/>
    <property type="match status" value="1"/>
</dbReference>
<protein>
    <submittedName>
        <fullName evidence="4">General L-amino acid ABC transporter ATP-binding protein</fullName>
    </submittedName>
</protein>
<evidence type="ECO:0000256" key="2">
    <source>
        <dbReference type="ARBA" id="ARBA00022448"/>
    </source>
</evidence>
<dbReference type="PROSITE" id="PS50893">
    <property type="entry name" value="ABC_TRANSPORTER_2"/>
    <property type="match status" value="1"/>
</dbReference>
<proteinExistence type="inferred from homology"/>
<dbReference type="GO" id="GO:0005524">
    <property type="term" value="F:ATP binding"/>
    <property type="evidence" value="ECO:0007669"/>
    <property type="project" value="UniProtKB-KW"/>
</dbReference>
<dbReference type="Pfam" id="PF00005">
    <property type="entry name" value="ABC_tran"/>
    <property type="match status" value="1"/>
</dbReference>
<dbReference type="InterPro" id="IPR027417">
    <property type="entry name" value="P-loop_NTPase"/>
</dbReference>
<comment type="similarity">
    <text evidence="1">Belongs to the ABC transporter superfamily.</text>
</comment>
<feature type="domain" description="ABC transporter" evidence="3">
    <location>
        <begin position="1"/>
        <end position="176"/>
    </location>
</feature>
<organism evidence="4">
    <name type="scientific">Aureimonas frigidaquae</name>
    <dbReference type="NCBI Taxonomy" id="424757"/>
    <lineage>
        <taxon>Bacteria</taxon>
        <taxon>Pseudomonadati</taxon>
        <taxon>Pseudomonadota</taxon>
        <taxon>Alphaproteobacteria</taxon>
        <taxon>Hyphomicrobiales</taxon>
        <taxon>Aurantimonadaceae</taxon>
        <taxon>Aureimonas</taxon>
    </lineage>
</organism>